<dbReference type="InterPro" id="IPR013120">
    <property type="entry name" value="FAR_NAD-bd"/>
</dbReference>
<comment type="function">
    <text evidence="10">Catalyzes the reduction of fatty acyl-CoA to fatty alcohols.</text>
</comment>
<dbReference type="Pfam" id="PF07993">
    <property type="entry name" value="NAD_binding_4"/>
    <property type="match status" value="1"/>
</dbReference>
<evidence type="ECO:0000256" key="1">
    <source>
        <dbReference type="ARBA" id="ARBA00004141"/>
    </source>
</evidence>
<evidence type="ECO:0000256" key="5">
    <source>
        <dbReference type="ARBA" id="ARBA00022857"/>
    </source>
</evidence>
<evidence type="ECO:0000256" key="8">
    <source>
        <dbReference type="ARBA" id="ARBA00023136"/>
    </source>
</evidence>
<dbReference type="GO" id="GO:1901568">
    <property type="term" value="P:fatty acid derivative metabolic process"/>
    <property type="evidence" value="ECO:0007669"/>
    <property type="project" value="UniProtKB-ARBA"/>
</dbReference>
<feature type="domain" description="Thioester reductase (TE)" evidence="12">
    <location>
        <begin position="69"/>
        <end position="337"/>
    </location>
</feature>
<dbReference type="EMBL" id="JBEDNZ010000029">
    <property type="protein sequence ID" value="KAL0809353.1"/>
    <property type="molecule type" value="Genomic_DNA"/>
</dbReference>
<feature type="domain" description="Fatty acyl-CoA reductase C-terminal" evidence="11">
    <location>
        <begin position="415"/>
        <end position="507"/>
    </location>
</feature>
<dbReference type="Gene3D" id="3.40.50.720">
    <property type="entry name" value="NAD(P)-binding Rossmann-like Domain"/>
    <property type="match status" value="1"/>
</dbReference>
<dbReference type="PANTHER" id="PTHR11011:SF60">
    <property type="entry name" value="FATTY ACYL-COA REDUCTASE-RELATED"/>
    <property type="match status" value="1"/>
</dbReference>
<dbReference type="GO" id="GO:0102965">
    <property type="term" value="F:alcohol-forming long-chain fatty acyl-CoA reductase activity"/>
    <property type="evidence" value="ECO:0007669"/>
    <property type="project" value="UniProtKB-EC"/>
</dbReference>
<keyword evidence="3 10" id="KW-0444">Lipid biosynthesis</keyword>
<dbReference type="InterPro" id="IPR036291">
    <property type="entry name" value="NAD(P)-bd_dom_sf"/>
</dbReference>
<keyword evidence="4 10" id="KW-0812">Transmembrane</keyword>
<comment type="subcellular location">
    <subcellularLocation>
        <location evidence="1">Membrane</location>
        <topology evidence="1">Multi-pass membrane protein</topology>
    </subcellularLocation>
</comment>
<evidence type="ECO:0000256" key="4">
    <source>
        <dbReference type="ARBA" id="ARBA00022692"/>
    </source>
</evidence>
<evidence type="ECO:0000256" key="2">
    <source>
        <dbReference type="ARBA" id="ARBA00005928"/>
    </source>
</evidence>
<comment type="catalytic activity">
    <reaction evidence="9 10">
        <text>a long-chain fatty acyl-CoA + 2 NADPH + 2 H(+) = a long-chain primary fatty alcohol + 2 NADP(+) + CoA</text>
        <dbReference type="Rhea" id="RHEA:52716"/>
        <dbReference type="ChEBI" id="CHEBI:15378"/>
        <dbReference type="ChEBI" id="CHEBI:57287"/>
        <dbReference type="ChEBI" id="CHEBI:57783"/>
        <dbReference type="ChEBI" id="CHEBI:58349"/>
        <dbReference type="ChEBI" id="CHEBI:77396"/>
        <dbReference type="ChEBI" id="CHEBI:83139"/>
        <dbReference type="EC" id="1.2.1.84"/>
    </reaction>
</comment>
<reference evidence="13 14" key="1">
    <citation type="submission" date="2024-06" db="EMBL/GenBank/DDBJ databases">
        <title>A chromosome-level genome assembly of beet webworm, Loxostege sticticalis.</title>
        <authorList>
            <person name="Zhang Y."/>
        </authorList>
    </citation>
    <scope>NUCLEOTIDE SEQUENCE [LARGE SCALE GENOMIC DNA]</scope>
    <source>
        <strain evidence="13">AQ028</strain>
        <tissue evidence="13">Male pupae</tissue>
    </source>
</reference>
<evidence type="ECO:0000313" key="13">
    <source>
        <dbReference type="EMBL" id="KAL0809353.1"/>
    </source>
</evidence>
<dbReference type="AlphaFoldDB" id="A0ABD0S5K7"/>
<evidence type="ECO:0000256" key="3">
    <source>
        <dbReference type="ARBA" id="ARBA00022516"/>
    </source>
</evidence>
<dbReference type="Proteomes" id="UP001549921">
    <property type="component" value="Unassembled WGS sequence"/>
</dbReference>
<dbReference type="CDD" id="cd09071">
    <property type="entry name" value="FAR_C"/>
    <property type="match status" value="1"/>
</dbReference>
<evidence type="ECO:0000256" key="9">
    <source>
        <dbReference type="ARBA" id="ARBA00052530"/>
    </source>
</evidence>
<dbReference type="CDD" id="cd05236">
    <property type="entry name" value="FAR-N_SDR_e"/>
    <property type="match status" value="1"/>
</dbReference>
<comment type="caution">
    <text evidence="13">The sequence shown here is derived from an EMBL/GenBank/DDBJ whole genome shotgun (WGS) entry which is preliminary data.</text>
</comment>
<dbReference type="Pfam" id="PF03015">
    <property type="entry name" value="Sterile"/>
    <property type="match status" value="1"/>
</dbReference>
<keyword evidence="6 10" id="KW-1133">Transmembrane helix</keyword>
<keyword evidence="10" id="KW-0560">Oxidoreductase</keyword>
<dbReference type="PANTHER" id="PTHR11011">
    <property type="entry name" value="MALE STERILITY PROTEIN 2-RELATED"/>
    <property type="match status" value="1"/>
</dbReference>
<evidence type="ECO:0000256" key="7">
    <source>
        <dbReference type="ARBA" id="ARBA00023098"/>
    </source>
</evidence>
<gene>
    <name evidence="13" type="ORF">ABMA28_011560</name>
</gene>
<proteinExistence type="inferred from homology"/>
<keyword evidence="5 10" id="KW-0521">NADP</keyword>
<dbReference type="InterPro" id="IPR026055">
    <property type="entry name" value="FAR"/>
</dbReference>
<comment type="similarity">
    <text evidence="2 10">Belongs to the fatty acyl-CoA reductase family.</text>
</comment>
<dbReference type="EC" id="1.2.1.84" evidence="10"/>
<sequence>MAPLLNTTVPGAEINFKMSAIEYNDTNDGSNDSMVKIDEEIRNNDATGDKNVEDLSQIQKFYNGKNILITGATGFLGKILVEKLLRCCPGVENLYLLVRQKRGKDIYTRIEEIFDDPVFDRLKKEVPKFRHKIVGMPADCEVAGLGLTLTDRQTLTEKVNIIFHSAATVKFDEHLRAALNTNVRAPLHLLRLARDMKGLDVLMHISTAYSNSHLELVEEKFYPCEADCETLHQTIDKLTDEEINSALSKILGDWPNTYTFTKALAEKEIRRNANGIPIGIFRPAIVISTAKEPVKCWLDNMYGPNGIAAGSATGMLRTVQCDSTTTADVVPVDLAVNCLMVAAADVTAAYRQSNPPLEPPIFNYVSSVENRITWGDFTEFNLRRVNEYPLSNAVWYFSLRLTKSWLMNNIYIIFLHLAPAALLDGLAVCIGKKPKMLKVYRKIHKFSSVLSYFCTREIAFSNTRTQELWERTSNEDKQLFPFSMAELEWREYFEEYMAGIRRYLFKESDDTLPQARIKWKRLYYLHQLVKILFYVLVMYVLWNVFSALL</sequence>
<dbReference type="FunFam" id="3.40.50.720:FF:000143">
    <property type="entry name" value="Fatty acyl-CoA reductase"/>
    <property type="match status" value="1"/>
</dbReference>
<evidence type="ECO:0000313" key="14">
    <source>
        <dbReference type="Proteomes" id="UP001549921"/>
    </source>
</evidence>
<evidence type="ECO:0000256" key="10">
    <source>
        <dbReference type="RuleBase" id="RU363097"/>
    </source>
</evidence>
<evidence type="ECO:0000256" key="6">
    <source>
        <dbReference type="ARBA" id="ARBA00022989"/>
    </source>
</evidence>
<dbReference type="GO" id="GO:0016020">
    <property type="term" value="C:membrane"/>
    <property type="evidence" value="ECO:0007669"/>
    <property type="project" value="UniProtKB-SubCell"/>
</dbReference>
<organism evidence="13 14">
    <name type="scientific">Loxostege sticticalis</name>
    <name type="common">Beet webworm moth</name>
    <dbReference type="NCBI Taxonomy" id="481309"/>
    <lineage>
        <taxon>Eukaryota</taxon>
        <taxon>Metazoa</taxon>
        <taxon>Ecdysozoa</taxon>
        <taxon>Arthropoda</taxon>
        <taxon>Hexapoda</taxon>
        <taxon>Insecta</taxon>
        <taxon>Pterygota</taxon>
        <taxon>Neoptera</taxon>
        <taxon>Endopterygota</taxon>
        <taxon>Lepidoptera</taxon>
        <taxon>Glossata</taxon>
        <taxon>Ditrysia</taxon>
        <taxon>Pyraloidea</taxon>
        <taxon>Crambidae</taxon>
        <taxon>Pyraustinae</taxon>
        <taxon>Loxostege</taxon>
    </lineage>
</organism>
<accession>A0ABD0S5K7</accession>
<evidence type="ECO:0000259" key="11">
    <source>
        <dbReference type="Pfam" id="PF03015"/>
    </source>
</evidence>
<keyword evidence="7 10" id="KW-0443">Lipid metabolism</keyword>
<feature type="transmembrane region" description="Helical" evidence="10">
    <location>
        <begin position="522"/>
        <end position="542"/>
    </location>
</feature>
<protein>
    <recommendedName>
        <fullName evidence="10">Fatty acyl-CoA reductase</fullName>
        <ecNumber evidence="10">1.2.1.84</ecNumber>
    </recommendedName>
</protein>
<name>A0ABD0S5K7_LOXSC</name>
<dbReference type="SUPFAM" id="SSF51735">
    <property type="entry name" value="NAD(P)-binding Rossmann-fold domains"/>
    <property type="match status" value="1"/>
</dbReference>
<keyword evidence="8 10" id="KW-0472">Membrane</keyword>
<evidence type="ECO:0000259" key="12">
    <source>
        <dbReference type="Pfam" id="PF07993"/>
    </source>
</evidence>
<feature type="transmembrane region" description="Helical" evidence="10">
    <location>
        <begin position="410"/>
        <end position="431"/>
    </location>
</feature>
<dbReference type="InterPro" id="IPR033640">
    <property type="entry name" value="FAR_C"/>
</dbReference>